<gene>
    <name evidence="1" type="ORF">L6452_20818</name>
</gene>
<sequence length="121" mass="13361">MQEVLVPRGSSRSHTTSPISPVPISFELRESRLQPLFGSRLLSMNVEAPKRLETLEVLQPSFTPERSKEATNALLGTMGKYLGFWLGRLSEKGYPDSSPLLSSSSPPVTSTTTLFNLPSRR</sequence>
<keyword evidence="2" id="KW-1185">Reference proteome</keyword>
<dbReference type="EMBL" id="CM042052">
    <property type="protein sequence ID" value="KAI3719912.1"/>
    <property type="molecule type" value="Genomic_DNA"/>
</dbReference>
<comment type="caution">
    <text evidence="1">The sequence shown here is derived from an EMBL/GenBank/DDBJ whole genome shotgun (WGS) entry which is preliminary data.</text>
</comment>
<organism evidence="1 2">
    <name type="scientific">Arctium lappa</name>
    <name type="common">Greater burdock</name>
    <name type="synonym">Lappa major</name>
    <dbReference type="NCBI Taxonomy" id="4217"/>
    <lineage>
        <taxon>Eukaryota</taxon>
        <taxon>Viridiplantae</taxon>
        <taxon>Streptophyta</taxon>
        <taxon>Embryophyta</taxon>
        <taxon>Tracheophyta</taxon>
        <taxon>Spermatophyta</taxon>
        <taxon>Magnoliopsida</taxon>
        <taxon>eudicotyledons</taxon>
        <taxon>Gunneridae</taxon>
        <taxon>Pentapetalae</taxon>
        <taxon>asterids</taxon>
        <taxon>campanulids</taxon>
        <taxon>Asterales</taxon>
        <taxon>Asteraceae</taxon>
        <taxon>Carduoideae</taxon>
        <taxon>Cardueae</taxon>
        <taxon>Arctiinae</taxon>
        <taxon>Arctium</taxon>
    </lineage>
</organism>
<reference evidence="2" key="1">
    <citation type="journal article" date="2022" name="Mol. Ecol. Resour.">
        <title>The genomes of chicory, endive, great burdock and yacon provide insights into Asteraceae palaeo-polyploidization history and plant inulin production.</title>
        <authorList>
            <person name="Fan W."/>
            <person name="Wang S."/>
            <person name="Wang H."/>
            <person name="Wang A."/>
            <person name="Jiang F."/>
            <person name="Liu H."/>
            <person name="Zhao H."/>
            <person name="Xu D."/>
            <person name="Zhang Y."/>
        </authorList>
    </citation>
    <scope>NUCLEOTIDE SEQUENCE [LARGE SCALE GENOMIC DNA]</scope>
    <source>
        <strain evidence="2">cv. Niubang</strain>
    </source>
</reference>
<dbReference type="Proteomes" id="UP001055879">
    <property type="component" value="Linkage Group LG06"/>
</dbReference>
<evidence type="ECO:0000313" key="2">
    <source>
        <dbReference type="Proteomes" id="UP001055879"/>
    </source>
</evidence>
<evidence type="ECO:0000313" key="1">
    <source>
        <dbReference type="EMBL" id="KAI3719912.1"/>
    </source>
</evidence>
<accession>A0ACB9BBY7</accession>
<protein>
    <submittedName>
        <fullName evidence="1">Uncharacterized protein</fullName>
    </submittedName>
</protein>
<name>A0ACB9BBY7_ARCLA</name>
<proteinExistence type="predicted"/>
<reference evidence="1 2" key="2">
    <citation type="journal article" date="2022" name="Mol. Ecol. Resour.">
        <title>The genomes of chicory, endive, great burdock and yacon provide insights into Asteraceae paleo-polyploidization history and plant inulin production.</title>
        <authorList>
            <person name="Fan W."/>
            <person name="Wang S."/>
            <person name="Wang H."/>
            <person name="Wang A."/>
            <person name="Jiang F."/>
            <person name="Liu H."/>
            <person name="Zhao H."/>
            <person name="Xu D."/>
            <person name="Zhang Y."/>
        </authorList>
    </citation>
    <scope>NUCLEOTIDE SEQUENCE [LARGE SCALE GENOMIC DNA]</scope>
    <source>
        <strain evidence="2">cv. Niubang</strain>
    </source>
</reference>